<keyword evidence="2" id="KW-1185">Reference proteome</keyword>
<sequence length="102" mass="11436">MDDSKVLRGIELRYTLTLYLAQHGAKTITELIDGLTYQGFVIAGDPPTSVSDALRWEQGHGRVLRLSRGTYGPLDMPRSTEHRIHKRVLALRAQAGPPLDWL</sequence>
<accession>A0ABT3C8G4</accession>
<gene>
    <name evidence="1" type="ORF">H7J73_06865</name>
</gene>
<name>A0ABT3C8G4_9MYCO</name>
<proteinExistence type="predicted"/>
<dbReference type="RefSeq" id="WP_264066556.1">
    <property type="nucleotide sequence ID" value="NZ_JACKTY010000018.1"/>
</dbReference>
<comment type="caution">
    <text evidence="1">The sequence shown here is derived from an EMBL/GenBank/DDBJ whole genome shotgun (WGS) entry which is preliminary data.</text>
</comment>
<evidence type="ECO:0000313" key="1">
    <source>
        <dbReference type="EMBL" id="MCV7225753.1"/>
    </source>
</evidence>
<dbReference type="EMBL" id="JACKTY010000018">
    <property type="protein sequence ID" value="MCV7225753.1"/>
    <property type="molecule type" value="Genomic_DNA"/>
</dbReference>
<dbReference type="Proteomes" id="UP001526201">
    <property type="component" value="Unassembled WGS sequence"/>
</dbReference>
<evidence type="ECO:0000313" key="2">
    <source>
        <dbReference type="Proteomes" id="UP001526201"/>
    </source>
</evidence>
<reference evidence="1 2" key="1">
    <citation type="journal article" date="2022" name="BMC Genomics">
        <title>Comparative genome analysis of mycobacteria focusing on tRNA and non-coding RNA.</title>
        <authorList>
            <person name="Behra P.R.K."/>
            <person name="Pettersson B.M.F."/>
            <person name="Ramesh M."/>
            <person name="Das S."/>
            <person name="Dasgupta S."/>
            <person name="Kirsebom L.A."/>
        </authorList>
    </citation>
    <scope>NUCLEOTIDE SEQUENCE [LARGE SCALE GENOMIC DNA]</scope>
    <source>
        <strain evidence="1 2">DSM 44078</strain>
    </source>
</reference>
<protein>
    <submittedName>
        <fullName evidence="1">Uncharacterized protein</fullName>
    </submittedName>
</protein>
<organism evidence="1 2">
    <name type="scientific">Mycolicibacterium komossense</name>
    <dbReference type="NCBI Taxonomy" id="1779"/>
    <lineage>
        <taxon>Bacteria</taxon>
        <taxon>Bacillati</taxon>
        <taxon>Actinomycetota</taxon>
        <taxon>Actinomycetes</taxon>
        <taxon>Mycobacteriales</taxon>
        <taxon>Mycobacteriaceae</taxon>
        <taxon>Mycolicibacterium</taxon>
    </lineage>
</organism>